<dbReference type="GO" id="GO:0005524">
    <property type="term" value="F:ATP binding"/>
    <property type="evidence" value="ECO:0007669"/>
    <property type="project" value="UniProtKB-UniRule"/>
</dbReference>
<evidence type="ECO:0000256" key="4">
    <source>
        <dbReference type="ARBA" id="ARBA00022692"/>
    </source>
</evidence>
<keyword evidence="3" id="KW-0104">Cadmium</keyword>
<evidence type="ECO:0000313" key="15">
    <source>
        <dbReference type="EMBL" id="XCI29495.1"/>
    </source>
</evidence>
<dbReference type="InterPro" id="IPR008250">
    <property type="entry name" value="ATPase_P-typ_transduc_dom_A_sf"/>
</dbReference>
<evidence type="ECO:0000256" key="11">
    <source>
        <dbReference type="ARBA" id="ARBA00039103"/>
    </source>
</evidence>
<keyword evidence="4 13" id="KW-0812">Transmembrane</keyword>
<dbReference type="InterPro" id="IPR023214">
    <property type="entry name" value="HAD_sf"/>
</dbReference>
<evidence type="ECO:0000256" key="6">
    <source>
        <dbReference type="ARBA" id="ARBA00022741"/>
    </source>
</evidence>
<keyword evidence="13" id="KW-1003">Cell membrane</keyword>
<evidence type="ECO:0000256" key="13">
    <source>
        <dbReference type="RuleBase" id="RU362081"/>
    </source>
</evidence>
<evidence type="ECO:0000256" key="8">
    <source>
        <dbReference type="ARBA" id="ARBA00022967"/>
    </source>
</evidence>
<keyword evidence="7 13" id="KW-0067">ATP-binding</keyword>
<dbReference type="InterPro" id="IPR036412">
    <property type="entry name" value="HAD-like_sf"/>
</dbReference>
<evidence type="ECO:0000256" key="5">
    <source>
        <dbReference type="ARBA" id="ARBA00022723"/>
    </source>
</evidence>
<dbReference type="SUPFAM" id="SSF81653">
    <property type="entry name" value="Calcium ATPase, transduction domain A"/>
    <property type="match status" value="1"/>
</dbReference>
<evidence type="ECO:0000256" key="9">
    <source>
        <dbReference type="ARBA" id="ARBA00022989"/>
    </source>
</evidence>
<dbReference type="PROSITE" id="PS00154">
    <property type="entry name" value="ATPASE_E1_E2"/>
    <property type="match status" value="1"/>
</dbReference>
<dbReference type="Gene3D" id="3.40.1110.10">
    <property type="entry name" value="Calcium-transporting ATPase, cytoplasmic domain N"/>
    <property type="match status" value="1"/>
</dbReference>
<protein>
    <recommendedName>
        <fullName evidence="11">Cd(2+)-exporting ATPase</fullName>
        <ecNumber evidence="11">7.2.2.21</ecNumber>
    </recommendedName>
</protein>
<dbReference type="InterPro" id="IPR036163">
    <property type="entry name" value="HMA_dom_sf"/>
</dbReference>
<dbReference type="Pfam" id="PF00403">
    <property type="entry name" value="HMA"/>
    <property type="match status" value="1"/>
</dbReference>
<keyword evidence="5 13" id="KW-0479">Metal-binding</keyword>
<evidence type="ECO:0000259" key="14">
    <source>
        <dbReference type="PROSITE" id="PS50846"/>
    </source>
</evidence>
<gene>
    <name evidence="15" type="ORF">PRVXH_000818</name>
</gene>
<dbReference type="InterPro" id="IPR023299">
    <property type="entry name" value="ATPase_P-typ_cyto_dom_N"/>
</dbReference>
<reference evidence="15" key="2">
    <citation type="submission" date="2024-06" db="EMBL/GenBank/DDBJ databases">
        <authorList>
            <person name="Petrova K.O."/>
            <person name="Toshchakov S.V."/>
            <person name="Boltjanskaja Y.V."/>
            <person name="Kevbrin V.V."/>
        </authorList>
    </citation>
    <scope>NUCLEOTIDE SEQUENCE</scope>
    <source>
        <strain evidence="15">Z-710</strain>
    </source>
</reference>
<accession>A0AAU8HVU5</accession>
<dbReference type="InterPro" id="IPR023298">
    <property type="entry name" value="ATPase_P-typ_TM_dom_sf"/>
</dbReference>
<dbReference type="RefSeq" id="WP_353894043.1">
    <property type="nucleotide sequence ID" value="NZ_CP159485.1"/>
</dbReference>
<dbReference type="PANTHER" id="PTHR48085">
    <property type="entry name" value="CADMIUM/ZINC-TRANSPORTING ATPASE HMA2-RELATED"/>
    <property type="match status" value="1"/>
</dbReference>
<comment type="catalytic activity">
    <reaction evidence="12">
        <text>Cd(2+)(in) + ATP + H2O = Cd(2+)(out) + ADP + phosphate + H(+)</text>
        <dbReference type="Rhea" id="RHEA:12132"/>
        <dbReference type="ChEBI" id="CHEBI:15377"/>
        <dbReference type="ChEBI" id="CHEBI:15378"/>
        <dbReference type="ChEBI" id="CHEBI:30616"/>
        <dbReference type="ChEBI" id="CHEBI:43474"/>
        <dbReference type="ChEBI" id="CHEBI:48775"/>
        <dbReference type="ChEBI" id="CHEBI:456216"/>
        <dbReference type="EC" id="7.2.2.21"/>
    </reaction>
</comment>
<dbReference type="InterPro" id="IPR027256">
    <property type="entry name" value="P-typ_ATPase_IB"/>
</dbReference>
<dbReference type="Pfam" id="PF00702">
    <property type="entry name" value="Hydrolase"/>
    <property type="match status" value="1"/>
</dbReference>
<dbReference type="NCBIfam" id="TIGR01494">
    <property type="entry name" value="ATPase_P-type"/>
    <property type="match status" value="1"/>
</dbReference>
<dbReference type="NCBIfam" id="TIGR01525">
    <property type="entry name" value="ATPase-IB_hvy"/>
    <property type="match status" value="1"/>
</dbReference>
<dbReference type="SUPFAM" id="SSF55008">
    <property type="entry name" value="HMA, heavy metal-associated domain"/>
    <property type="match status" value="1"/>
</dbReference>
<evidence type="ECO:0000256" key="2">
    <source>
        <dbReference type="ARBA" id="ARBA00006024"/>
    </source>
</evidence>
<dbReference type="Gene3D" id="3.40.50.1000">
    <property type="entry name" value="HAD superfamily/HAD-like"/>
    <property type="match status" value="1"/>
</dbReference>
<dbReference type="Gene3D" id="2.70.150.10">
    <property type="entry name" value="Calcium-transporting ATPase, cytoplasmic transduction domain A"/>
    <property type="match status" value="1"/>
</dbReference>
<feature type="domain" description="HMA" evidence="14">
    <location>
        <begin position="1"/>
        <end position="67"/>
    </location>
</feature>
<dbReference type="FunFam" id="2.70.150.10:FF:000002">
    <property type="entry name" value="Copper-transporting ATPase 1, putative"/>
    <property type="match status" value="1"/>
</dbReference>
<feature type="transmembrane region" description="Helical" evidence="13">
    <location>
        <begin position="340"/>
        <end position="365"/>
    </location>
</feature>
<dbReference type="InterPro" id="IPR044492">
    <property type="entry name" value="P_typ_ATPase_HD_dom"/>
</dbReference>
<keyword evidence="6 13" id="KW-0547">Nucleotide-binding</keyword>
<keyword evidence="8" id="KW-1278">Translocase</keyword>
<dbReference type="GO" id="GO:0008551">
    <property type="term" value="F:P-type cadmium transporter activity"/>
    <property type="evidence" value="ECO:0007669"/>
    <property type="project" value="UniProtKB-EC"/>
</dbReference>
<dbReference type="InterPro" id="IPR051014">
    <property type="entry name" value="Cation_Transport_ATPase_IB"/>
</dbReference>
<evidence type="ECO:0000256" key="7">
    <source>
        <dbReference type="ARBA" id="ARBA00022840"/>
    </source>
</evidence>
<name>A0AAU8HVU5_9FIRM</name>
<dbReference type="CDD" id="cd00371">
    <property type="entry name" value="HMA"/>
    <property type="match status" value="1"/>
</dbReference>
<dbReference type="PRINTS" id="PR00119">
    <property type="entry name" value="CATATPASE"/>
</dbReference>
<dbReference type="InterPro" id="IPR006121">
    <property type="entry name" value="HMA_dom"/>
</dbReference>
<dbReference type="PANTHER" id="PTHR48085:SF5">
    <property type="entry name" value="CADMIUM_ZINC-TRANSPORTING ATPASE HMA4-RELATED"/>
    <property type="match status" value="1"/>
</dbReference>
<evidence type="ECO:0000256" key="3">
    <source>
        <dbReference type="ARBA" id="ARBA00022539"/>
    </source>
</evidence>
<dbReference type="InterPro" id="IPR018303">
    <property type="entry name" value="ATPase_P-typ_P_site"/>
</dbReference>
<keyword evidence="10 13" id="KW-0472">Membrane</keyword>
<proteinExistence type="inferred from homology"/>
<organism evidence="15">
    <name type="scientific">Proteinivorax hydrogeniformans</name>
    <dbReference type="NCBI Taxonomy" id="1826727"/>
    <lineage>
        <taxon>Bacteria</taxon>
        <taxon>Bacillati</taxon>
        <taxon>Bacillota</taxon>
        <taxon>Clostridia</taxon>
        <taxon>Eubacteriales</taxon>
        <taxon>Proteinivoracaceae</taxon>
        <taxon>Proteinivorax</taxon>
    </lineage>
</organism>
<dbReference type="SUPFAM" id="SSF81665">
    <property type="entry name" value="Calcium ATPase, transmembrane domain M"/>
    <property type="match status" value="1"/>
</dbReference>
<dbReference type="AlphaFoldDB" id="A0AAU8HVU5"/>
<dbReference type="PRINTS" id="PR00941">
    <property type="entry name" value="CDATPASE"/>
</dbReference>
<comment type="subcellular location">
    <subcellularLocation>
        <location evidence="1">Cell membrane</location>
        <topology evidence="1">Multi-pass membrane protein</topology>
    </subcellularLocation>
</comment>
<dbReference type="GO" id="GO:0046872">
    <property type="term" value="F:metal ion binding"/>
    <property type="evidence" value="ECO:0007669"/>
    <property type="project" value="UniProtKB-KW"/>
</dbReference>
<dbReference type="EC" id="7.2.2.21" evidence="11"/>
<dbReference type="EMBL" id="CP159485">
    <property type="protein sequence ID" value="XCI29495.1"/>
    <property type="molecule type" value="Genomic_DNA"/>
</dbReference>
<dbReference type="SFLD" id="SFLDF00027">
    <property type="entry name" value="p-type_atpase"/>
    <property type="match status" value="1"/>
</dbReference>
<evidence type="ECO:0000256" key="12">
    <source>
        <dbReference type="ARBA" id="ARBA00049338"/>
    </source>
</evidence>
<feature type="transmembrane region" description="Helical" evidence="13">
    <location>
        <begin position="648"/>
        <end position="667"/>
    </location>
</feature>
<dbReference type="GO" id="GO:0016887">
    <property type="term" value="F:ATP hydrolysis activity"/>
    <property type="evidence" value="ECO:0007669"/>
    <property type="project" value="InterPro"/>
</dbReference>
<dbReference type="Gene3D" id="3.30.70.100">
    <property type="match status" value="1"/>
</dbReference>
<dbReference type="Pfam" id="PF00122">
    <property type="entry name" value="E1-E2_ATPase"/>
    <property type="match status" value="1"/>
</dbReference>
<keyword evidence="9 13" id="KW-1133">Transmembrane helix</keyword>
<reference evidence="15" key="1">
    <citation type="journal article" date="2018" name="Antonie Van Leeuwenhoek">
        <title>Proteinivorax hydrogeniformans sp. nov., an anaerobic, haloalkaliphilic bacterium fermenting proteinaceous compounds with high hydrogen production.</title>
        <authorList>
            <person name="Boltyanskaya Y."/>
            <person name="Detkova E."/>
            <person name="Pimenov N."/>
            <person name="Kevbrin V."/>
        </authorList>
    </citation>
    <scope>NUCLEOTIDE SEQUENCE</scope>
    <source>
        <strain evidence="15">Z-710</strain>
    </source>
</reference>
<dbReference type="InterPro" id="IPR001757">
    <property type="entry name" value="P_typ_ATPase"/>
</dbReference>
<dbReference type="SUPFAM" id="SSF56784">
    <property type="entry name" value="HAD-like"/>
    <property type="match status" value="1"/>
</dbReference>
<evidence type="ECO:0000256" key="1">
    <source>
        <dbReference type="ARBA" id="ARBA00004651"/>
    </source>
</evidence>
<feature type="transmembrane region" description="Helical" evidence="13">
    <location>
        <begin position="90"/>
        <end position="107"/>
    </location>
</feature>
<dbReference type="SFLD" id="SFLDS00003">
    <property type="entry name" value="Haloacid_Dehalogenase"/>
    <property type="match status" value="1"/>
</dbReference>
<dbReference type="CDD" id="cd07548">
    <property type="entry name" value="P-type_ATPase-Cd_Zn_Co_like"/>
    <property type="match status" value="1"/>
</dbReference>
<evidence type="ECO:0000256" key="10">
    <source>
        <dbReference type="ARBA" id="ARBA00023136"/>
    </source>
</evidence>
<dbReference type="NCBIfam" id="TIGR01512">
    <property type="entry name" value="ATPase-IB2_Cd"/>
    <property type="match status" value="1"/>
</dbReference>
<dbReference type="InterPro" id="IPR059000">
    <property type="entry name" value="ATPase_P-type_domA"/>
</dbReference>
<dbReference type="SFLD" id="SFLDG00002">
    <property type="entry name" value="C1.7:_P-type_atpase_like"/>
    <property type="match status" value="1"/>
</dbReference>
<comment type="similarity">
    <text evidence="2 13">Belongs to the cation transport ATPase (P-type) (TC 3.A.3) family. Type IB subfamily.</text>
</comment>
<dbReference type="PROSITE" id="PS50846">
    <property type="entry name" value="HMA_2"/>
    <property type="match status" value="1"/>
</dbReference>
<feature type="transmembrane region" description="Helical" evidence="13">
    <location>
        <begin position="313"/>
        <end position="334"/>
    </location>
</feature>
<sequence>MKVTYHLNGLDCANCANKIEKRVKTLSYVEKANLNFVSKKLMVEVNEGKDPFEDIKNIVKDLEPHVEITRKENTNNNLRGIFGGIEKQKLFELLIAIFLFGTAVFMSDGTIRIGLFLASYAVIGYDVLFKAVNNILKGRIFDENFLMTIATIGALIIAEYPEAVAVMLFYKIGIFVQNLAVNHSKRSISELMDIKSDYAHLKLNGKTKKVNPEDVNIGDIILVKPGEKVPLDGVVISGNSLIDSSALTGESVPIAIKKGSQVLSGSINQKGLLEIKVQKEFSQSTVKKILELVENASSKKSNTENFITKFAKYYTPAVVGIATLLTLIPVLFFSGEFTTWVYRSLVFLVISCPCALVVSIPLGFFGGIGASSKKGVLVKGSNFLEGLNNINTVVFDKTGTITEGIFKVNKVISKNKCEDEVLYYAAHVEFYSNHPIAQSVVKAYNKEIDEELVAEFSEISGKGVKAKVNNRPVIVGNRNFLLQEGIEAYCYQSEEDEGSALYVAVDKELLGIILIGDKIKKESYSAIKGLNSRNINTVMLTGDSNKVAKQVSEKLQIGSVYSELLPHQKVEKFEQISNQSTGNTAFIGDGINDAPVIARSDIGIAMGGLGSDAAIEAADIVVMQDNPYKIIEALEVAKRTRSIVWQNIVLALGVKGIVLVLGAFGLASMWEAVFADVGVSLIAVLNSVRILRA</sequence>
<dbReference type="GO" id="GO:0005886">
    <property type="term" value="C:plasma membrane"/>
    <property type="evidence" value="ECO:0007669"/>
    <property type="project" value="UniProtKB-SubCell"/>
</dbReference>